<reference evidence="1 2" key="1">
    <citation type="submission" date="2019-07" db="EMBL/GenBank/DDBJ databases">
        <authorList>
            <person name="Jastrzebski P J."/>
            <person name="Paukszto L."/>
            <person name="Jastrzebski P J."/>
        </authorList>
    </citation>
    <scope>NUCLEOTIDE SEQUENCE [LARGE SCALE GENOMIC DNA]</scope>
    <source>
        <strain evidence="1 2">WMS-il1</strain>
    </source>
</reference>
<proteinExistence type="predicted"/>
<keyword evidence="2" id="KW-1185">Reference proteome</keyword>
<gene>
    <name evidence="1" type="ORF">WMSIL1_LOCUS1362</name>
</gene>
<protein>
    <submittedName>
        <fullName evidence="1">Uncharacterized protein</fullName>
    </submittedName>
</protein>
<feature type="non-terminal residue" evidence="1">
    <location>
        <position position="1"/>
    </location>
</feature>
<sequence length="139" mass="15799">KFSNQKALCTHAHTFKSAGHPSVLLNDSFHHFIRASCVTQSGLRQYEGQFSLLCVSFRGLLHLLHSKGLHSSSLPNMISINFKHVLTFYGAEFKSPYIFIGQSHLVLMPPSHNLIMCSFRYIPFLSHFDILSNSFKPDF</sequence>
<accession>A0A564XZY1</accession>
<evidence type="ECO:0000313" key="1">
    <source>
        <dbReference type="EMBL" id="VUZ40572.1"/>
    </source>
</evidence>
<organism evidence="1 2">
    <name type="scientific">Hymenolepis diminuta</name>
    <name type="common">Rat tapeworm</name>
    <dbReference type="NCBI Taxonomy" id="6216"/>
    <lineage>
        <taxon>Eukaryota</taxon>
        <taxon>Metazoa</taxon>
        <taxon>Spiralia</taxon>
        <taxon>Lophotrochozoa</taxon>
        <taxon>Platyhelminthes</taxon>
        <taxon>Cestoda</taxon>
        <taxon>Eucestoda</taxon>
        <taxon>Cyclophyllidea</taxon>
        <taxon>Hymenolepididae</taxon>
        <taxon>Hymenolepis</taxon>
    </lineage>
</organism>
<dbReference type="Proteomes" id="UP000321570">
    <property type="component" value="Unassembled WGS sequence"/>
</dbReference>
<evidence type="ECO:0000313" key="2">
    <source>
        <dbReference type="Proteomes" id="UP000321570"/>
    </source>
</evidence>
<dbReference type="AlphaFoldDB" id="A0A564XZY1"/>
<name>A0A564XZY1_HYMDI</name>
<dbReference type="EMBL" id="CABIJS010000033">
    <property type="protein sequence ID" value="VUZ40572.1"/>
    <property type="molecule type" value="Genomic_DNA"/>
</dbReference>